<dbReference type="PROSITE" id="PS51782">
    <property type="entry name" value="LYSM"/>
    <property type="match status" value="1"/>
</dbReference>
<dbReference type="SUPFAM" id="SSF54106">
    <property type="entry name" value="LysM domain"/>
    <property type="match status" value="1"/>
</dbReference>
<dbReference type="CDD" id="cd12797">
    <property type="entry name" value="M23_peptidase"/>
    <property type="match status" value="1"/>
</dbReference>
<dbReference type="Pfam" id="PF01476">
    <property type="entry name" value="LysM"/>
    <property type="match status" value="1"/>
</dbReference>
<dbReference type="RefSeq" id="WP_349219868.1">
    <property type="nucleotide sequence ID" value="NZ_JBBMFD010000016.1"/>
</dbReference>
<dbReference type="EMBL" id="JBBMFD010000016">
    <property type="protein sequence ID" value="MEQ2441012.1"/>
    <property type="molecule type" value="Genomic_DNA"/>
</dbReference>
<dbReference type="SMART" id="SM00257">
    <property type="entry name" value="LysM"/>
    <property type="match status" value="1"/>
</dbReference>
<evidence type="ECO:0000256" key="1">
    <source>
        <dbReference type="ARBA" id="ARBA00022729"/>
    </source>
</evidence>
<dbReference type="Pfam" id="PF01551">
    <property type="entry name" value="Peptidase_M23"/>
    <property type="match status" value="1"/>
</dbReference>
<dbReference type="Proteomes" id="UP001489509">
    <property type="component" value="Unassembled WGS sequence"/>
</dbReference>
<accession>A0ABV1E122</accession>
<dbReference type="SUPFAM" id="SSF51261">
    <property type="entry name" value="Duplicated hybrid motif"/>
    <property type="match status" value="1"/>
</dbReference>
<feature type="transmembrane region" description="Helical" evidence="2">
    <location>
        <begin position="149"/>
        <end position="173"/>
    </location>
</feature>
<keyword evidence="2" id="KW-1133">Transmembrane helix</keyword>
<keyword evidence="6" id="KW-1185">Reference proteome</keyword>
<name>A0ABV1E122_9FIRM</name>
<dbReference type="CDD" id="cd00118">
    <property type="entry name" value="LysM"/>
    <property type="match status" value="1"/>
</dbReference>
<dbReference type="InterPro" id="IPR018392">
    <property type="entry name" value="LysM"/>
</dbReference>
<dbReference type="Gene3D" id="3.10.350.10">
    <property type="entry name" value="LysM domain"/>
    <property type="match status" value="1"/>
</dbReference>
<dbReference type="InterPro" id="IPR050570">
    <property type="entry name" value="Cell_wall_metabolism_enzyme"/>
</dbReference>
<dbReference type="InterPro" id="IPR011098">
    <property type="entry name" value="G5_dom"/>
</dbReference>
<keyword evidence="2" id="KW-0812">Transmembrane</keyword>
<dbReference type="PROSITE" id="PS51109">
    <property type="entry name" value="G5"/>
    <property type="match status" value="1"/>
</dbReference>
<dbReference type="Gene3D" id="2.20.230.10">
    <property type="entry name" value="Resuscitation-promoting factor rpfb"/>
    <property type="match status" value="1"/>
</dbReference>
<dbReference type="Gene3D" id="2.70.70.10">
    <property type="entry name" value="Glucose Permease (Domain IIA)"/>
    <property type="match status" value="1"/>
</dbReference>
<proteinExistence type="predicted"/>
<dbReference type="Pfam" id="PF07501">
    <property type="entry name" value="G5"/>
    <property type="match status" value="1"/>
</dbReference>
<gene>
    <name evidence="5" type="ORF">WMO26_09260</name>
</gene>
<keyword evidence="2" id="KW-0472">Membrane</keyword>
<protein>
    <submittedName>
        <fullName evidence="5">Peptidoglycan DD-metalloendopeptidase family protein</fullName>
    </submittedName>
</protein>
<evidence type="ECO:0000259" key="3">
    <source>
        <dbReference type="PROSITE" id="PS51109"/>
    </source>
</evidence>
<evidence type="ECO:0000256" key="2">
    <source>
        <dbReference type="SAM" id="Phobius"/>
    </source>
</evidence>
<keyword evidence="1" id="KW-0732">Signal</keyword>
<comment type="caution">
    <text evidence="5">The sequence shown here is derived from an EMBL/GenBank/DDBJ whole genome shotgun (WGS) entry which is preliminary data.</text>
</comment>
<sequence length="608" mass="65775">MPTNAGNKAFEEGESKKRLSIKRMDCKYRVKGEAIAKFASLPAKKSAKAYAVIALQAAKKAGAVTGKGLKTAGAAASRACKPIGKKLYPVADYVVLRNARKVRDEFKEVHEGFGVAMSSLKEAAQSGKLAMVKTFGLLAKKAFRRHRKIFTTAVNYTLPVLCAFLIVPMITAWSSATYALSVTYDGQVLGYVSDESVFNEAIGQAQARIINVEEGFALNQFPNYTLAKVETDEEFMDADTLTEKILEASSDVVGSASGLFVDGSFVGAVENRGEVETFLASVLDSYSTGTEGERVEFMRDIQFVDGLYPKDTVVTEEEIQNKLNSNISDEQLYTVQTGDTPDGIAAQYGISVEQLRLLNPNLDDLMYTGNQVRVAAQERWLGVKLVRSEEEIRSIAYEEETTENSRQYKGYEKVVTPGENGEEKITYEVVYVNGVETGRTVTSTELLKAPVNEVTEIGTKEKKVTVNRGSAAPVQVIQGNGISTGTFMWPVAAGRLSSGFGYRWGSLHDGLDLAAPANSQIVAADGGTVVQAGWKAGGYGYCVFIDHGNGVMTKYYHMNSVAVAVGQQVSQGQLIGYVGNTGYSFGNHCHFTITINGTPVNPAPYLGI</sequence>
<dbReference type="InterPro" id="IPR011055">
    <property type="entry name" value="Dup_hybrid_motif"/>
</dbReference>
<evidence type="ECO:0000313" key="6">
    <source>
        <dbReference type="Proteomes" id="UP001489509"/>
    </source>
</evidence>
<dbReference type="InterPro" id="IPR036779">
    <property type="entry name" value="LysM_dom_sf"/>
</dbReference>
<reference evidence="5 6" key="1">
    <citation type="submission" date="2024-03" db="EMBL/GenBank/DDBJ databases">
        <title>Human intestinal bacterial collection.</title>
        <authorList>
            <person name="Pauvert C."/>
            <person name="Hitch T.C.A."/>
            <person name="Clavel T."/>
        </authorList>
    </citation>
    <scope>NUCLEOTIDE SEQUENCE [LARGE SCALE GENOMIC DNA]</scope>
    <source>
        <strain evidence="5 6">CLA-JM-H44</strain>
    </source>
</reference>
<feature type="domain" description="LysM" evidence="4">
    <location>
        <begin position="331"/>
        <end position="381"/>
    </location>
</feature>
<dbReference type="SMART" id="SM01208">
    <property type="entry name" value="G5"/>
    <property type="match status" value="1"/>
</dbReference>
<evidence type="ECO:0000313" key="5">
    <source>
        <dbReference type="EMBL" id="MEQ2441012.1"/>
    </source>
</evidence>
<dbReference type="PANTHER" id="PTHR21666">
    <property type="entry name" value="PEPTIDASE-RELATED"/>
    <property type="match status" value="1"/>
</dbReference>
<feature type="domain" description="G5" evidence="3">
    <location>
        <begin position="381"/>
        <end position="461"/>
    </location>
</feature>
<evidence type="ECO:0000259" key="4">
    <source>
        <dbReference type="PROSITE" id="PS51782"/>
    </source>
</evidence>
<dbReference type="InterPro" id="IPR016047">
    <property type="entry name" value="M23ase_b-sheet_dom"/>
</dbReference>
<organism evidence="5 6">
    <name type="scientific">Solibaculum intestinale</name>
    <dbReference type="NCBI Taxonomy" id="3133165"/>
    <lineage>
        <taxon>Bacteria</taxon>
        <taxon>Bacillati</taxon>
        <taxon>Bacillota</taxon>
        <taxon>Clostridia</taxon>
        <taxon>Eubacteriales</taxon>
        <taxon>Oscillospiraceae</taxon>
        <taxon>Solibaculum</taxon>
    </lineage>
</organism>
<dbReference type="PANTHER" id="PTHR21666:SF270">
    <property type="entry name" value="MUREIN HYDROLASE ACTIVATOR ENVC"/>
    <property type="match status" value="1"/>
</dbReference>